<evidence type="ECO:0000313" key="2">
    <source>
        <dbReference type="Proteomes" id="UP000287033"/>
    </source>
</evidence>
<accession>A0A401U3E9</accession>
<dbReference type="EMBL" id="BEZZ01262212">
    <property type="protein sequence ID" value="GCC49422.1"/>
    <property type="molecule type" value="Genomic_DNA"/>
</dbReference>
<reference evidence="1 2" key="1">
    <citation type="journal article" date="2018" name="Nat. Ecol. Evol.">
        <title>Shark genomes provide insights into elasmobranch evolution and the origin of vertebrates.</title>
        <authorList>
            <person name="Hara Y"/>
            <person name="Yamaguchi K"/>
            <person name="Onimaru K"/>
            <person name="Kadota M"/>
            <person name="Koyanagi M"/>
            <person name="Keeley SD"/>
            <person name="Tatsumi K"/>
            <person name="Tanaka K"/>
            <person name="Motone F"/>
            <person name="Kageyama Y"/>
            <person name="Nozu R"/>
            <person name="Adachi N"/>
            <person name="Nishimura O"/>
            <person name="Nakagawa R"/>
            <person name="Tanegashima C"/>
            <person name="Kiyatake I"/>
            <person name="Matsumoto R"/>
            <person name="Murakumo K"/>
            <person name="Nishida K"/>
            <person name="Terakita A"/>
            <person name="Kuratani S"/>
            <person name="Sato K"/>
            <person name="Hyodo S Kuraku.S."/>
        </authorList>
    </citation>
    <scope>NUCLEOTIDE SEQUENCE [LARGE SCALE GENOMIC DNA]</scope>
</reference>
<gene>
    <name evidence="1" type="ORF">chiPu_0033421</name>
</gene>
<organism evidence="1 2">
    <name type="scientific">Chiloscyllium punctatum</name>
    <name type="common">Brownbanded bambooshark</name>
    <name type="synonym">Hemiscyllium punctatum</name>
    <dbReference type="NCBI Taxonomy" id="137246"/>
    <lineage>
        <taxon>Eukaryota</taxon>
        <taxon>Metazoa</taxon>
        <taxon>Chordata</taxon>
        <taxon>Craniata</taxon>
        <taxon>Vertebrata</taxon>
        <taxon>Chondrichthyes</taxon>
        <taxon>Elasmobranchii</taxon>
        <taxon>Galeomorphii</taxon>
        <taxon>Galeoidea</taxon>
        <taxon>Orectolobiformes</taxon>
        <taxon>Hemiscylliidae</taxon>
        <taxon>Chiloscyllium</taxon>
    </lineage>
</organism>
<keyword evidence="2" id="KW-1185">Reference proteome</keyword>
<dbReference type="Proteomes" id="UP000287033">
    <property type="component" value="Unassembled WGS sequence"/>
</dbReference>
<sequence>MKTVRFRDSALTLQLRQSFLDRIWIKGREVQVAPNEDDDPAALVEIDRRRDVDGIAKRFLRDIGQGL</sequence>
<evidence type="ECO:0000313" key="1">
    <source>
        <dbReference type="EMBL" id="GCC49422.1"/>
    </source>
</evidence>
<proteinExistence type="predicted"/>
<protein>
    <submittedName>
        <fullName evidence="1">Uncharacterized protein</fullName>
    </submittedName>
</protein>
<dbReference type="AlphaFoldDB" id="A0A401U3E9"/>
<name>A0A401U3E9_CHIPU</name>
<comment type="caution">
    <text evidence="1">The sequence shown here is derived from an EMBL/GenBank/DDBJ whole genome shotgun (WGS) entry which is preliminary data.</text>
</comment>